<evidence type="ECO:0000313" key="2">
    <source>
        <dbReference type="Proteomes" id="UP000179807"/>
    </source>
</evidence>
<dbReference type="VEuPathDB" id="TrichDB:TRFO_33701"/>
<accession>A0A1J4JL12</accession>
<organism evidence="1 2">
    <name type="scientific">Tritrichomonas foetus</name>
    <dbReference type="NCBI Taxonomy" id="1144522"/>
    <lineage>
        <taxon>Eukaryota</taxon>
        <taxon>Metamonada</taxon>
        <taxon>Parabasalia</taxon>
        <taxon>Tritrichomonadida</taxon>
        <taxon>Tritrichomonadidae</taxon>
        <taxon>Tritrichomonas</taxon>
    </lineage>
</organism>
<sequence>MGLFLACFLFENFPKKFSVGISLHYVKMYQVPIEDWKLFQKFKQAMSHEDFQPPLLPLVKTPQVDPIQTVNDFLSKKREESFIVLSDKVNMQKIYCNFHLIPSGTKYQLFTDSVSYNDYLSTLKEEQKEIFQNTFSLFEVDTFQNNIKDCDIPIIDSIIDLNSEAVRTHMFNNMVFHLTENELYTFLIEILLPITSKEKIESIIL</sequence>
<gene>
    <name evidence="1" type="ORF">TRFO_33701</name>
</gene>
<dbReference type="EMBL" id="MLAK01000987">
    <property type="protein sequence ID" value="OHS99782.1"/>
    <property type="molecule type" value="Genomic_DNA"/>
</dbReference>
<comment type="caution">
    <text evidence="1">The sequence shown here is derived from an EMBL/GenBank/DDBJ whole genome shotgun (WGS) entry which is preliminary data.</text>
</comment>
<proteinExistence type="predicted"/>
<evidence type="ECO:0000313" key="1">
    <source>
        <dbReference type="EMBL" id="OHS99782.1"/>
    </source>
</evidence>
<dbReference type="RefSeq" id="XP_068352919.1">
    <property type="nucleotide sequence ID" value="XM_068509227.1"/>
</dbReference>
<keyword evidence="2" id="KW-1185">Reference proteome</keyword>
<reference evidence="1" key="1">
    <citation type="submission" date="2016-10" db="EMBL/GenBank/DDBJ databases">
        <authorList>
            <person name="Benchimol M."/>
            <person name="Almeida L.G."/>
            <person name="Vasconcelos A.T."/>
            <person name="Perreira-Neves A."/>
            <person name="Rosa I.A."/>
            <person name="Tasca T."/>
            <person name="Bogo M.R."/>
            <person name="de Souza W."/>
        </authorList>
    </citation>
    <scope>NUCLEOTIDE SEQUENCE [LARGE SCALE GENOMIC DNA]</scope>
    <source>
        <strain evidence="1">K</strain>
    </source>
</reference>
<dbReference type="AlphaFoldDB" id="A0A1J4JL12"/>
<dbReference type="GeneID" id="94843931"/>
<dbReference type="Proteomes" id="UP000179807">
    <property type="component" value="Unassembled WGS sequence"/>
</dbReference>
<protein>
    <submittedName>
        <fullName evidence="1">Uncharacterized protein</fullName>
    </submittedName>
</protein>
<name>A0A1J4JL12_9EUKA</name>